<keyword evidence="4 10" id="KW-0378">Hydrolase</keyword>
<keyword evidence="8" id="KW-0812">Transmembrane</keyword>
<keyword evidence="6" id="KW-0482">Metalloprotease</keyword>
<evidence type="ECO:0000256" key="2">
    <source>
        <dbReference type="ARBA" id="ARBA00005988"/>
    </source>
</evidence>
<dbReference type="GO" id="GO:0005615">
    <property type="term" value="C:extracellular space"/>
    <property type="evidence" value="ECO:0007669"/>
    <property type="project" value="TreeGrafter"/>
</dbReference>
<evidence type="ECO:0000259" key="9">
    <source>
        <dbReference type="PROSITE" id="PS52035"/>
    </source>
</evidence>
<feature type="domain" description="Peptidase M14" evidence="9">
    <location>
        <begin position="69"/>
        <end position="362"/>
    </location>
</feature>
<keyword evidence="8" id="KW-0472">Membrane</keyword>
<dbReference type="EC" id="3.4.19.11" evidence="10"/>
<dbReference type="GO" id="GO:0006508">
    <property type="term" value="P:proteolysis"/>
    <property type="evidence" value="ECO:0007669"/>
    <property type="project" value="UniProtKB-KW"/>
</dbReference>
<protein>
    <submittedName>
        <fullName evidence="10">Gamma-D-glutamyl-L-diamino acid endopeptidase 1</fullName>
        <ecNumber evidence="10">3.4.19.11</ecNumber>
    </submittedName>
</protein>
<keyword evidence="3" id="KW-0645">Protease</keyword>
<keyword evidence="11" id="KW-1185">Reference proteome</keyword>
<dbReference type="STRING" id="36849.OXPF_18790"/>
<organism evidence="10 11">
    <name type="scientific">Oxobacter pfennigii</name>
    <dbReference type="NCBI Taxonomy" id="36849"/>
    <lineage>
        <taxon>Bacteria</taxon>
        <taxon>Bacillati</taxon>
        <taxon>Bacillota</taxon>
        <taxon>Clostridia</taxon>
        <taxon>Eubacteriales</taxon>
        <taxon>Clostridiaceae</taxon>
        <taxon>Oxobacter</taxon>
    </lineage>
</organism>
<gene>
    <name evidence="10" type="ORF">OXPF_18790</name>
</gene>
<name>A0A0P8W7Z2_9CLOT</name>
<dbReference type="EMBL" id="LKET01000029">
    <property type="protein sequence ID" value="KPU44793.1"/>
    <property type="molecule type" value="Genomic_DNA"/>
</dbReference>
<evidence type="ECO:0000256" key="3">
    <source>
        <dbReference type="ARBA" id="ARBA00022670"/>
    </source>
</evidence>
<feature type="active site" description="Proton donor/acceptor" evidence="7">
    <location>
        <position position="331"/>
    </location>
</feature>
<keyword evidence="8" id="KW-1133">Transmembrane helix</keyword>
<evidence type="ECO:0000313" key="11">
    <source>
        <dbReference type="Proteomes" id="UP000050326"/>
    </source>
</evidence>
<comment type="caution">
    <text evidence="10">The sequence shown here is derived from an EMBL/GenBank/DDBJ whole genome shotgun (WGS) entry which is preliminary data.</text>
</comment>
<dbReference type="AlphaFoldDB" id="A0A0P8W7Z2"/>
<reference evidence="10 11" key="1">
    <citation type="submission" date="2015-09" db="EMBL/GenBank/DDBJ databases">
        <title>Genome sequence of Oxobacter pfennigii DSM 3222.</title>
        <authorList>
            <person name="Poehlein A."/>
            <person name="Bengelsdorf F.R."/>
            <person name="Schiel-Bengelsdorf B."/>
            <person name="Duerre P."/>
            <person name="Daniel R."/>
        </authorList>
    </citation>
    <scope>NUCLEOTIDE SEQUENCE [LARGE SCALE GENOMIC DNA]</scope>
    <source>
        <strain evidence="10 11">DSM 3222</strain>
    </source>
</reference>
<evidence type="ECO:0000256" key="5">
    <source>
        <dbReference type="ARBA" id="ARBA00022833"/>
    </source>
</evidence>
<dbReference type="Proteomes" id="UP000050326">
    <property type="component" value="Unassembled WGS sequence"/>
</dbReference>
<evidence type="ECO:0000313" key="10">
    <source>
        <dbReference type="EMBL" id="KPU44793.1"/>
    </source>
</evidence>
<evidence type="ECO:0000256" key="1">
    <source>
        <dbReference type="ARBA" id="ARBA00001947"/>
    </source>
</evidence>
<comment type="cofactor">
    <cofactor evidence="1">
        <name>Zn(2+)</name>
        <dbReference type="ChEBI" id="CHEBI:29105"/>
    </cofactor>
</comment>
<feature type="transmembrane region" description="Helical" evidence="8">
    <location>
        <begin position="12"/>
        <end position="30"/>
    </location>
</feature>
<dbReference type="Pfam" id="PF00246">
    <property type="entry name" value="Peptidase_M14"/>
    <property type="match status" value="1"/>
</dbReference>
<dbReference type="PRINTS" id="PR00765">
    <property type="entry name" value="CRBOXYPTASEA"/>
</dbReference>
<comment type="similarity">
    <text evidence="2 7">Belongs to the peptidase M14 family.</text>
</comment>
<evidence type="ECO:0000256" key="7">
    <source>
        <dbReference type="PROSITE-ProRule" id="PRU01379"/>
    </source>
</evidence>
<dbReference type="InterPro" id="IPR000834">
    <property type="entry name" value="Peptidase_M14"/>
</dbReference>
<sequence>MAVRHKYSRFILRTVCITGLTALYIINISFNDILIKKELAVSCTPVNYLAQNTAKGKEIKKPSLRYNKQIYSYYEMIQDIDSLVKAHTGKIQKRIIGKSVLGRDIPVIILGNPQAPKKIAVIGSIHGREYIGTQLIMKQMEFYLNNPMHSFNQVYIVNQLQRVCIYFIPMLNPDGVMLSQAGLNSVKNQKMKNMLLKLNKGSHNFKSWKANARGVDLNRNFNAGWKKIQYMPAGPEAYKGPYPLSEPESWAVANYISKRNFNAVLTYHSAGQVVYWYYFQKGSSYNRDRKIADAIAYTTGYKLPPKGNKVSSGGLKDWYVQNYGRPGFTIELGEGESPLPFSQFSSIWKKNRYIPLLISQQV</sequence>
<keyword evidence="5" id="KW-0862">Zinc</keyword>
<dbReference type="GO" id="GO:0004181">
    <property type="term" value="F:metallocarboxypeptidase activity"/>
    <property type="evidence" value="ECO:0007669"/>
    <property type="project" value="InterPro"/>
</dbReference>
<dbReference type="PANTHER" id="PTHR11705">
    <property type="entry name" value="PROTEASE FAMILY M14 CARBOXYPEPTIDASE A,B"/>
    <property type="match status" value="1"/>
</dbReference>
<dbReference type="SUPFAM" id="SSF53187">
    <property type="entry name" value="Zn-dependent exopeptidases"/>
    <property type="match status" value="1"/>
</dbReference>
<dbReference type="Gene3D" id="3.40.630.10">
    <property type="entry name" value="Zn peptidases"/>
    <property type="match status" value="1"/>
</dbReference>
<evidence type="ECO:0000256" key="4">
    <source>
        <dbReference type="ARBA" id="ARBA00022801"/>
    </source>
</evidence>
<dbReference type="SMART" id="SM00631">
    <property type="entry name" value="Zn_pept"/>
    <property type="match status" value="1"/>
</dbReference>
<dbReference type="PROSITE" id="PS52035">
    <property type="entry name" value="PEPTIDASE_M14"/>
    <property type="match status" value="1"/>
</dbReference>
<evidence type="ECO:0000256" key="8">
    <source>
        <dbReference type="SAM" id="Phobius"/>
    </source>
</evidence>
<evidence type="ECO:0000256" key="6">
    <source>
        <dbReference type="ARBA" id="ARBA00023049"/>
    </source>
</evidence>
<accession>A0A0P8W7Z2</accession>
<proteinExistence type="inferred from homology"/>
<dbReference type="GO" id="GO:0008270">
    <property type="term" value="F:zinc ion binding"/>
    <property type="evidence" value="ECO:0007669"/>
    <property type="project" value="InterPro"/>
</dbReference>
<dbReference type="PANTHER" id="PTHR11705:SF143">
    <property type="entry name" value="SLL0236 PROTEIN"/>
    <property type="match status" value="1"/>
</dbReference>